<sequence length="77" mass="8948">ERPPLCWEGSRGSRQSSELGEKPQGGEKSHKCLERGKGFRWNFSLREHHWIHTGEKPYKCGQSYSQSSNLMGHQRIH</sequence>
<dbReference type="FunFam" id="3.30.160.60:FF:002343">
    <property type="entry name" value="Zinc finger protein 33A"/>
    <property type="match status" value="1"/>
</dbReference>
<dbReference type="FunFam" id="3.30.160.60:FF:000003">
    <property type="entry name" value="Zinc finger protein 3 homolog"/>
    <property type="match status" value="1"/>
</dbReference>
<evidence type="ECO:0000256" key="10">
    <source>
        <dbReference type="SAM" id="MobiDB-lite"/>
    </source>
</evidence>
<keyword evidence="3" id="KW-0677">Repeat</keyword>
<proteinExistence type="predicted"/>
<dbReference type="GO" id="GO:0008270">
    <property type="term" value="F:zinc ion binding"/>
    <property type="evidence" value="ECO:0007669"/>
    <property type="project" value="UniProtKB-KW"/>
</dbReference>
<dbReference type="PANTHER" id="PTHR23226">
    <property type="entry name" value="ZINC FINGER AND SCAN DOMAIN-CONTAINING"/>
    <property type="match status" value="1"/>
</dbReference>
<evidence type="ECO:0000259" key="11">
    <source>
        <dbReference type="PROSITE" id="PS50157"/>
    </source>
</evidence>
<evidence type="ECO:0000313" key="13">
    <source>
        <dbReference type="Proteomes" id="UP000557315"/>
    </source>
</evidence>
<feature type="non-terminal residue" evidence="12">
    <location>
        <position position="77"/>
    </location>
</feature>
<reference evidence="12 13" key="1">
    <citation type="submission" date="2019-09" db="EMBL/GenBank/DDBJ databases">
        <title>Bird 10,000 Genomes (B10K) Project - Family phase.</title>
        <authorList>
            <person name="Zhang G."/>
        </authorList>
    </citation>
    <scope>NUCLEOTIDE SEQUENCE [LARGE SCALE GENOMIC DNA]</scope>
    <source>
        <strain evidence="12">B10K-DU-029-47</strain>
        <tissue evidence="12">Heart</tissue>
    </source>
</reference>
<dbReference type="GO" id="GO:0005634">
    <property type="term" value="C:nucleus"/>
    <property type="evidence" value="ECO:0007669"/>
    <property type="project" value="UniProtKB-SubCell"/>
</dbReference>
<feature type="non-terminal residue" evidence="12">
    <location>
        <position position="1"/>
    </location>
</feature>
<gene>
    <name evidence="12" type="primary">Znf112</name>
    <name evidence="12" type="ORF">DAPCHR_R15810</name>
</gene>
<keyword evidence="5" id="KW-0862">Zinc</keyword>
<organism evidence="12 13">
    <name type="scientific">Daphoenositta chrysoptera</name>
    <name type="common">varied sittella</name>
    <dbReference type="NCBI Taxonomy" id="254528"/>
    <lineage>
        <taxon>Eukaryota</taxon>
        <taxon>Metazoa</taxon>
        <taxon>Chordata</taxon>
        <taxon>Craniata</taxon>
        <taxon>Vertebrata</taxon>
        <taxon>Euteleostomi</taxon>
        <taxon>Archelosauria</taxon>
        <taxon>Archosauria</taxon>
        <taxon>Dinosauria</taxon>
        <taxon>Saurischia</taxon>
        <taxon>Theropoda</taxon>
        <taxon>Coelurosauria</taxon>
        <taxon>Aves</taxon>
        <taxon>Neognathae</taxon>
        <taxon>Neoaves</taxon>
        <taxon>Telluraves</taxon>
        <taxon>Australaves</taxon>
        <taxon>Passeriformes</taxon>
        <taxon>Corvoidea</taxon>
        <taxon>Pachycephalidae</taxon>
        <taxon>Daphoenositta</taxon>
    </lineage>
</organism>
<feature type="domain" description="C2H2-type" evidence="11">
    <location>
        <begin position="60"/>
        <end position="77"/>
    </location>
</feature>
<evidence type="ECO:0000256" key="8">
    <source>
        <dbReference type="ARBA" id="ARBA00023242"/>
    </source>
</evidence>
<evidence type="ECO:0000256" key="5">
    <source>
        <dbReference type="ARBA" id="ARBA00022833"/>
    </source>
</evidence>
<dbReference type="Proteomes" id="UP000557315">
    <property type="component" value="Unassembled WGS sequence"/>
</dbReference>
<protein>
    <submittedName>
        <fullName evidence="12">ZN112 protein</fullName>
    </submittedName>
</protein>
<evidence type="ECO:0000256" key="6">
    <source>
        <dbReference type="ARBA" id="ARBA00023015"/>
    </source>
</evidence>
<dbReference type="GO" id="GO:0000981">
    <property type="term" value="F:DNA-binding transcription factor activity, RNA polymerase II-specific"/>
    <property type="evidence" value="ECO:0007669"/>
    <property type="project" value="TreeGrafter"/>
</dbReference>
<keyword evidence="13" id="KW-1185">Reference proteome</keyword>
<keyword evidence="8" id="KW-0539">Nucleus</keyword>
<evidence type="ECO:0000256" key="7">
    <source>
        <dbReference type="ARBA" id="ARBA00023163"/>
    </source>
</evidence>
<dbReference type="InterPro" id="IPR036236">
    <property type="entry name" value="Znf_C2H2_sf"/>
</dbReference>
<keyword evidence="7" id="KW-0804">Transcription</keyword>
<comment type="subcellular location">
    <subcellularLocation>
        <location evidence="1">Nucleus</location>
    </subcellularLocation>
</comment>
<feature type="domain" description="C2H2-type" evidence="11">
    <location>
        <begin position="30"/>
        <end position="57"/>
    </location>
</feature>
<accession>A0A7K6FWZ9</accession>
<evidence type="ECO:0000256" key="4">
    <source>
        <dbReference type="ARBA" id="ARBA00022771"/>
    </source>
</evidence>
<dbReference type="GO" id="GO:0000978">
    <property type="term" value="F:RNA polymerase II cis-regulatory region sequence-specific DNA binding"/>
    <property type="evidence" value="ECO:0007669"/>
    <property type="project" value="TreeGrafter"/>
</dbReference>
<evidence type="ECO:0000256" key="9">
    <source>
        <dbReference type="PROSITE-ProRule" id="PRU00042"/>
    </source>
</evidence>
<keyword evidence="2" id="KW-0479">Metal-binding</keyword>
<keyword evidence="4 9" id="KW-0863">Zinc-finger</keyword>
<feature type="region of interest" description="Disordered" evidence="10">
    <location>
        <begin position="1"/>
        <end position="31"/>
    </location>
</feature>
<evidence type="ECO:0000256" key="1">
    <source>
        <dbReference type="ARBA" id="ARBA00004123"/>
    </source>
</evidence>
<dbReference type="PROSITE" id="PS50157">
    <property type="entry name" value="ZINC_FINGER_C2H2_2"/>
    <property type="match status" value="2"/>
</dbReference>
<evidence type="ECO:0000313" key="12">
    <source>
        <dbReference type="EMBL" id="NWV55576.1"/>
    </source>
</evidence>
<dbReference type="InterPro" id="IPR013087">
    <property type="entry name" value="Znf_C2H2_type"/>
</dbReference>
<evidence type="ECO:0000256" key="3">
    <source>
        <dbReference type="ARBA" id="ARBA00022737"/>
    </source>
</evidence>
<name>A0A7K6FWZ9_9CORV</name>
<keyword evidence="6" id="KW-0805">Transcription regulation</keyword>
<dbReference type="SUPFAM" id="SSF57667">
    <property type="entry name" value="beta-beta-alpha zinc fingers"/>
    <property type="match status" value="1"/>
</dbReference>
<dbReference type="Gene3D" id="3.30.160.60">
    <property type="entry name" value="Classic Zinc Finger"/>
    <property type="match status" value="2"/>
</dbReference>
<comment type="caution">
    <text evidence="12">The sequence shown here is derived from an EMBL/GenBank/DDBJ whole genome shotgun (WGS) entry which is preliminary data.</text>
</comment>
<feature type="compositionally biased region" description="Basic and acidic residues" evidence="10">
    <location>
        <begin position="19"/>
        <end position="31"/>
    </location>
</feature>
<evidence type="ECO:0000256" key="2">
    <source>
        <dbReference type="ARBA" id="ARBA00022723"/>
    </source>
</evidence>
<dbReference type="PANTHER" id="PTHR23226:SF416">
    <property type="entry name" value="FI01424P"/>
    <property type="match status" value="1"/>
</dbReference>
<dbReference type="AlphaFoldDB" id="A0A7K6FWZ9"/>
<dbReference type="EMBL" id="VZRO01006990">
    <property type="protein sequence ID" value="NWV55576.1"/>
    <property type="molecule type" value="Genomic_DNA"/>
</dbReference>